<feature type="region of interest" description="Disordered" evidence="1">
    <location>
        <begin position="1"/>
        <end position="57"/>
    </location>
</feature>
<sequence>MPSGSPGPATASTSTTSYFKKRNCEDIEIEPEEEPFRPTKHRRIARSHQQGVGPPSRLETLPSELQHDIYQNLFQAIENKNETKPTRDAHPLPYSPPVKLQHKGTSKLSNVTSILRVSKKTNSEAEQAFYDTVVRPINLWRSDMREAIHRATDPSDQRVTRAQFAVNDELQAVLKHRHITINVQLEFEEDRARRHDVVLNINLGFIDSHGPFEESGLVFKREDEEMKALVSELTSWKAAHSTVKMRYMTGCICGGNGRFPSIKEALKHLGEETEAKDIPLTYLEDYPRDWPRWKVQDHRNGRYNWTSGRIVKRMGIDST</sequence>
<dbReference type="Proteomes" id="UP000298493">
    <property type="component" value="Unassembled WGS sequence"/>
</dbReference>
<comment type="caution">
    <text evidence="2">The sequence shown here is derived from an EMBL/GenBank/DDBJ whole genome shotgun (WGS) entry which is preliminary data.</text>
</comment>
<reference evidence="2 3" key="1">
    <citation type="submission" date="2019-04" db="EMBL/GenBank/DDBJ databases">
        <title>High contiguity whole genome sequence and gene annotation resource for two Venturia nashicola isolates.</title>
        <authorList>
            <person name="Prokchorchik M."/>
            <person name="Won K."/>
            <person name="Lee Y."/>
            <person name="Choi E.D."/>
            <person name="Segonzac C."/>
            <person name="Sohn K.H."/>
        </authorList>
    </citation>
    <scope>NUCLEOTIDE SEQUENCE [LARGE SCALE GENOMIC DNA]</scope>
    <source>
        <strain evidence="2 3">PRI2</strain>
    </source>
</reference>
<evidence type="ECO:0000256" key="1">
    <source>
        <dbReference type="SAM" id="MobiDB-lite"/>
    </source>
</evidence>
<evidence type="ECO:0000313" key="2">
    <source>
        <dbReference type="EMBL" id="TID25789.1"/>
    </source>
</evidence>
<keyword evidence="3" id="KW-1185">Reference proteome</keyword>
<gene>
    <name evidence="2" type="ORF">E6O75_ATG03652</name>
</gene>
<feature type="compositionally biased region" description="Low complexity" evidence="1">
    <location>
        <begin position="1"/>
        <end position="17"/>
    </location>
</feature>
<feature type="region of interest" description="Disordered" evidence="1">
    <location>
        <begin position="83"/>
        <end position="105"/>
    </location>
</feature>
<evidence type="ECO:0000313" key="3">
    <source>
        <dbReference type="Proteomes" id="UP000298493"/>
    </source>
</evidence>
<accession>A0A4Z1PEA2</accession>
<dbReference type="AlphaFoldDB" id="A0A4Z1PEA2"/>
<protein>
    <submittedName>
        <fullName evidence="2">Uncharacterized protein</fullName>
    </submittedName>
</protein>
<name>A0A4Z1PEA2_9PEZI</name>
<proteinExistence type="predicted"/>
<organism evidence="2 3">
    <name type="scientific">Venturia nashicola</name>
    <dbReference type="NCBI Taxonomy" id="86259"/>
    <lineage>
        <taxon>Eukaryota</taxon>
        <taxon>Fungi</taxon>
        <taxon>Dikarya</taxon>
        <taxon>Ascomycota</taxon>
        <taxon>Pezizomycotina</taxon>
        <taxon>Dothideomycetes</taxon>
        <taxon>Pleosporomycetidae</taxon>
        <taxon>Venturiales</taxon>
        <taxon>Venturiaceae</taxon>
        <taxon>Venturia</taxon>
    </lineage>
</organism>
<dbReference type="EMBL" id="SNSC02000003">
    <property type="protein sequence ID" value="TID25789.1"/>
    <property type="molecule type" value="Genomic_DNA"/>
</dbReference>